<dbReference type="EMBL" id="UYYA01003845">
    <property type="protein sequence ID" value="VDM56635.1"/>
    <property type="molecule type" value="Genomic_DNA"/>
</dbReference>
<dbReference type="OrthoDB" id="5882801at2759"/>
<protein>
    <submittedName>
        <fullName evidence="3">Vacuolar protein sorting-associated protein 53 homolog</fullName>
    </submittedName>
</protein>
<evidence type="ECO:0000313" key="3">
    <source>
        <dbReference type="WBParaSite" id="ACOC_0000504901-mRNA-1"/>
    </source>
</evidence>
<evidence type="ECO:0000313" key="1">
    <source>
        <dbReference type="EMBL" id="VDM56635.1"/>
    </source>
</evidence>
<dbReference type="AlphaFoldDB" id="A0A0R3PKD9"/>
<dbReference type="Proteomes" id="UP000267027">
    <property type="component" value="Unassembled WGS sequence"/>
</dbReference>
<dbReference type="WBParaSite" id="ACOC_0000504901-mRNA-1">
    <property type="protein sequence ID" value="ACOC_0000504901-mRNA-1"/>
    <property type="gene ID" value="ACOC_0000504901"/>
</dbReference>
<gene>
    <name evidence="1" type="ORF">ACOC_LOCUS5050</name>
</gene>
<keyword evidence="2" id="KW-1185">Reference proteome</keyword>
<dbReference type="OMA" id="MTINAVC"/>
<reference evidence="3" key="1">
    <citation type="submission" date="2017-02" db="UniProtKB">
        <authorList>
            <consortium name="WormBaseParasite"/>
        </authorList>
    </citation>
    <scope>IDENTIFICATION</scope>
</reference>
<organism evidence="3">
    <name type="scientific">Angiostrongylus costaricensis</name>
    <name type="common">Nematode worm</name>
    <dbReference type="NCBI Taxonomy" id="334426"/>
    <lineage>
        <taxon>Eukaryota</taxon>
        <taxon>Metazoa</taxon>
        <taxon>Ecdysozoa</taxon>
        <taxon>Nematoda</taxon>
        <taxon>Chromadorea</taxon>
        <taxon>Rhabditida</taxon>
        <taxon>Rhabditina</taxon>
        <taxon>Rhabditomorpha</taxon>
        <taxon>Strongyloidea</taxon>
        <taxon>Metastrongylidae</taxon>
        <taxon>Angiostrongylus</taxon>
    </lineage>
</organism>
<accession>A0A0R3PKD9</accession>
<name>A0A0R3PKD9_ANGCS</name>
<evidence type="ECO:0000313" key="2">
    <source>
        <dbReference type="Proteomes" id="UP000267027"/>
    </source>
</evidence>
<proteinExistence type="predicted"/>
<sequence>MVEIVCTALHIRETCDGMASMLLGALKISGEQHVCSMIGLCGGNGSLLDVSFILKPLTSKVESALGSLVNITSDAQGLLGDSINQTTGGIRSLIDGSKQIGEKFKKTFPFFGRRKRSNVDEASASSGQESDHIFEEELHSNLRGEQHWMPSSALKVAKKFLEQLEAPLPENATDVEKALYYLTKGMKEKTLKAINKKIEKSSAQ</sequence>
<reference evidence="1 2" key="2">
    <citation type="submission" date="2018-11" db="EMBL/GenBank/DDBJ databases">
        <authorList>
            <consortium name="Pathogen Informatics"/>
        </authorList>
    </citation>
    <scope>NUCLEOTIDE SEQUENCE [LARGE SCALE GENOMIC DNA]</scope>
    <source>
        <strain evidence="1 2">Costa Rica</strain>
    </source>
</reference>